<keyword evidence="1" id="KW-0812">Transmembrane</keyword>
<dbReference type="EMBL" id="JAGGKG010000001">
    <property type="protein sequence ID" value="MBP1903750.1"/>
    <property type="molecule type" value="Genomic_DNA"/>
</dbReference>
<evidence type="ECO:0008006" key="4">
    <source>
        <dbReference type="Google" id="ProtNLM"/>
    </source>
</evidence>
<dbReference type="InterPro" id="IPR021354">
    <property type="entry name" value="DUF2975"/>
</dbReference>
<reference evidence="2 3" key="1">
    <citation type="submission" date="2021-03" db="EMBL/GenBank/DDBJ databases">
        <title>Genomic Encyclopedia of Type Strains, Phase IV (KMG-IV): sequencing the most valuable type-strain genomes for metagenomic binning, comparative biology and taxonomic classification.</title>
        <authorList>
            <person name="Goeker M."/>
        </authorList>
    </citation>
    <scope>NUCLEOTIDE SEQUENCE [LARGE SCALE GENOMIC DNA]</scope>
    <source>
        <strain evidence="2 3">DSM 14349</strain>
    </source>
</reference>
<dbReference type="Proteomes" id="UP001519272">
    <property type="component" value="Unassembled WGS sequence"/>
</dbReference>
<accession>A0ABS4FME3</accession>
<proteinExistence type="predicted"/>
<dbReference type="Pfam" id="PF11188">
    <property type="entry name" value="DUF2975"/>
    <property type="match status" value="1"/>
</dbReference>
<name>A0ABS4FME3_9BACL</name>
<sequence length="207" mass="22726">MRKFMTAKRANELARFLQRTCVLMVGLAVIVFLLVLFGRMQLTLITPQGHFADAMLAEKNHNSDSRFGFTNLSDLQIYLRAIATGGEVQVLTYIGIVIMGFMVIIPGAYAFFLMAIFFGNIAKGNVFTSSNASLLLQGGIVLVACSIITPILNAYIIPPIINKFTSNVISTAVGIDFTQLFAGAILLIMAYVFHYGIYLQDEADHTL</sequence>
<gene>
    <name evidence="2" type="ORF">J2Z32_000362</name>
</gene>
<feature type="transmembrane region" description="Helical" evidence="1">
    <location>
        <begin position="93"/>
        <end position="122"/>
    </location>
</feature>
<protein>
    <recommendedName>
        <fullName evidence="4">DUF2975 domain-containing protein</fullName>
    </recommendedName>
</protein>
<evidence type="ECO:0000313" key="3">
    <source>
        <dbReference type="Proteomes" id="UP001519272"/>
    </source>
</evidence>
<feature type="transmembrane region" description="Helical" evidence="1">
    <location>
        <begin position="21"/>
        <end position="40"/>
    </location>
</feature>
<dbReference type="RefSeq" id="WP_210087413.1">
    <property type="nucleotide sequence ID" value="NZ_JAGGKG010000001.1"/>
</dbReference>
<evidence type="ECO:0000256" key="1">
    <source>
        <dbReference type="SAM" id="Phobius"/>
    </source>
</evidence>
<feature type="transmembrane region" description="Helical" evidence="1">
    <location>
        <begin position="134"/>
        <end position="157"/>
    </location>
</feature>
<keyword evidence="3" id="KW-1185">Reference proteome</keyword>
<keyword evidence="1" id="KW-1133">Transmembrane helix</keyword>
<feature type="transmembrane region" description="Helical" evidence="1">
    <location>
        <begin position="177"/>
        <end position="198"/>
    </location>
</feature>
<comment type="caution">
    <text evidence="2">The sequence shown here is derived from an EMBL/GenBank/DDBJ whole genome shotgun (WGS) entry which is preliminary data.</text>
</comment>
<organism evidence="2 3">
    <name type="scientific">Paenibacillus turicensis</name>
    <dbReference type="NCBI Taxonomy" id="160487"/>
    <lineage>
        <taxon>Bacteria</taxon>
        <taxon>Bacillati</taxon>
        <taxon>Bacillota</taxon>
        <taxon>Bacilli</taxon>
        <taxon>Bacillales</taxon>
        <taxon>Paenibacillaceae</taxon>
        <taxon>Paenibacillus</taxon>
    </lineage>
</organism>
<evidence type="ECO:0000313" key="2">
    <source>
        <dbReference type="EMBL" id="MBP1903750.1"/>
    </source>
</evidence>
<keyword evidence="1" id="KW-0472">Membrane</keyword>